<sequence>MAEIASVFPNKVRDSPIQPSLSFEITSKDAQIEPPVQLYTTPRYWIEQLILPDNIYCVNQIAY</sequence>
<dbReference type="EMBL" id="MFIY01000065">
    <property type="protein sequence ID" value="OGF99211.1"/>
    <property type="molecule type" value="Genomic_DNA"/>
</dbReference>
<evidence type="ECO:0000313" key="2">
    <source>
        <dbReference type="Proteomes" id="UP000178230"/>
    </source>
</evidence>
<dbReference type="AlphaFoldDB" id="A0A1F5YH76"/>
<name>A0A1F5YH76_9BACT</name>
<gene>
    <name evidence="1" type="ORF">A2Y99_04500</name>
</gene>
<comment type="caution">
    <text evidence="1">The sequence shown here is derived from an EMBL/GenBank/DDBJ whole genome shotgun (WGS) entry which is preliminary data.</text>
</comment>
<organism evidence="1 2">
    <name type="scientific">Candidatus Gottesmanbacteria bacterium RBG_13_37_7</name>
    <dbReference type="NCBI Taxonomy" id="1798369"/>
    <lineage>
        <taxon>Bacteria</taxon>
        <taxon>Candidatus Gottesmaniibacteriota</taxon>
    </lineage>
</organism>
<accession>A0A1F5YH76</accession>
<dbReference type="Proteomes" id="UP000178230">
    <property type="component" value="Unassembled WGS sequence"/>
</dbReference>
<evidence type="ECO:0000313" key="1">
    <source>
        <dbReference type="EMBL" id="OGF99211.1"/>
    </source>
</evidence>
<reference evidence="1 2" key="1">
    <citation type="journal article" date="2016" name="Nat. Commun.">
        <title>Thousands of microbial genomes shed light on interconnected biogeochemical processes in an aquifer system.</title>
        <authorList>
            <person name="Anantharaman K."/>
            <person name="Brown C.T."/>
            <person name="Hug L.A."/>
            <person name="Sharon I."/>
            <person name="Castelle C.J."/>
            <person name="Probst A.J."/>
            <person name="Thomas B.C."/>
            <person name="Singh A."/>
            <person name="Wilkins M.J."/>
            <person name="Karaoz U."/>
            <person name="Brodie E.L."/>
            <person name="Williams K.H."/>
            <person name="Hubbard S.S."/>
            <person name="Banfield J.F."/>
        </authorList>
    </citation>
    <scope>NUCLEOTIDE SEQUENCE [LARGE SCALE GENOMIC DNA]</scope>
</reference>
<proteinExistence type="predicted"/>
<protein>
    <submittedName>
        <fullName evidence="1">Uncharacterized protein</fullName>
    </submittedName>
</protein>